<dbReference type="Pfam" id="PF19891">
    <property type="entry name" value="DUF6364"/>
    <property type="match status" value="1"/>
</dbReference>
<evidence type="ECO:0000313" key="1">
    <source>
        <dbReference type="EMBL" id="MCH5596954.1"/>
    </source>
</evidence>
<sequence length="79" mass="9188">MKATLNLRFDRETIEAAKEYALKEKTSVSEIVETYLKKLTAKSSKKKFQSDNLIGILKQYKNLSNDEMRDLYMKGKHNA</sequence>
<accession>A0ABS9SF22</accession>
<dbReference type="InterPro" id="IPR045944">
    <property type="entry name" value="DUF6364"/>
</dbReference>
<name>A0ABS9SF22_9BACT</name>
<dbReference type="RefSeq" id="WP_240826364.1">
    <property type="nucleotide sequence ID" value="NZ_JAKWBL010000001.1"/>
</dbReference>
<dbReference type="EMBL" id="JAKWBL010000001">
    <property type="protein sequence ID" value="MCH5596954.1"/>
    <property type="molecule type" value="Genomic_DNA"/>
</dbReference>
<gene>
    <name evidence="1" type="ORF">MKP09_02970</name>
</gene>
<organism evidence="1 2">
    <name type="scientific">Niabella ginsengisoli</name>
    <dbReference type="NCBI Taxonomy" id="522298"/>
    <lineage>
        <taxon>Bacteria</taxon>
        <taxon>Pseudomonadati</taxon>
        <taxon>Bacteroidota</taxon>
        <taxon>Chitinophagia</taxon>
        <taxon>Chitinophagales</taxon>
        <taxon>Chitinophagaceae</taxon>
        <taxon>Niabella</taxon>
    </lineage>
</organism>
<comment type="caution">
    <text evidence="1">The sequence shown here is derived from an EMBL/GenBank/DDBJ whole genome shotgun (WGS) entry which is preliminary data.</text>
</comment>
<protein>
    <submittedName>
        <fullName evidence="1">DUF6364 family protein</fullName>
    </submittedName>
</protein>
<dbReference type="Proteomes" id="UP001202248">
    <property type="component" value="Unassembled WGS sequence"/>
</dbReference>
<proteinExistence type="predicted"/>
<keyword evidence="2" id="KW-1185">Reference proteome</keyword>
<evidence type="ECO:0000313" key="2">
    <source>
        <dbReference type="Proteomes" id="UP001202248"/>
    </source>
</evidence>
<reference evidence="1 2" key="1">
    <citation type="submission" date="2022-02" db="EMBL/GenBank/DDBJ databases">
        <authorList>
            <person name="Min J."/>
        </authorList>
    </citation>
    <scope>NUCLEOTIDE SEQUENCE [LARGE SCALE GENOMIC DNA]</scope>
    <source>
        <strain evidence="1 2">GR10-1</strain>
    </source>
</reference>